<feature type="compositionally biased region" description="Low complexity" evidence="3">
    <location>
        <begin position="452"/>
        <end position="464"/>
    </location>
</feature>
<proteinExistence type="inferred from homology"/>
<dbReference type="EMBL" id="JARKIF010000002">
    <property type="protein sequence ID" value="KAJ7646592.1"/>
    <property type="molecule type" value="Genomic_DNA"/>
</dbReference>
<protein>
    <submittedName>
        <fullName evidence="4">Uncharacterized protein</fullName>
    </submittedName>
</protein>
<feature type="compositionally biased region" description="Gly residues" evidence="3">
    <location>
        <begin position="596"/>
        <end position="605"/>
    </location>
</feature>
<name>A0AAD7FVX3_9AGAR</name>
<comment type="similarity">
    <text evidence="1">Belongs to the API5 family.</text>
</comment>
<keyword evidence="2" id="KW-0053">Apoptosis</keyword>
<gene>
    <name evidence="4" type="ORF">FB45DRAFT_890848</name>
</gene>
<feature type="compositionally biased region" description="Basic and acidic residues" evidence="3">
    <location>
        <begin position="520"/>
        <end position="533"/>
    </location>
</feature>
<dbReference type="GO" id="GO:0043066">
    <property type="term" value="P:negative regulation of apoptotic process"/>
    <property type="evidence" value="ECO:0007669"/>
    <property type="project" value="TreeGrafter"/>
</dbReference>
<feature type="compositionally biased region" description="Polar residues" evidence="3">
    <location>
        <begin position="500"/>
        <end position="518"/>
    </location>
</feature>
<evidence type="ECO:0000256" key="1">
    <source>
        <dbReference type="ARBA" id="ARBA00009515"/>
    </source>
</evidence>
<sequence>MEPDAREQQRVREIIRKARATSDVSVRRNALNKLIDLTHTGYTPWKTLAAKNIPELFNDFPEQEEAAINAIYDLCEDQSATVRKEGYEAITAVSKVANKWVKRNTDVLLQLLQSDEPDEVVVVKQALIAHLDLDPAVTLGVLCDQIMPPVDPKAVDSDELFMRDRLRTLVLAFLAEDARQAITERLALPDSPAEAVLVDRLLTAIPKLTPTDNEIIVKQLFIHIPSFSTGSPRSESLLNTLLETAQTCLKADGTTLTTTRFYMDLMAHVVIDKSLGSPIELLRFYLSTLVSKRTLQRYSKDDQNYIICNMADALAACEEVNRGHSVTQLSTMRNLSVDASPILFECLANFGLTDERSRKACKTLLQAGLHRKTDGWTVPAHLRTPLETLRTKSGDFADIQELIRSLAVQDKAPENGPEKALITPKSNVQQDAAVAAPAKPPGRPVPLRRSGPSLSAPVASTSSSNERSTIVPAQKHGLGPDASPRPPKRVRTDSDAGVTTAPSLLSRLAQSGSASSDSGVPERPRAWVDEGQKPQKQKQKQRANANANTVSAGDGGQGQGQAPFMGFSIKGAASKGGGGGGPKNVEASSLLDRIGNGNGNAMGGGRSEDQRGRRKSHW</sequence>
<dbReference type="GO" id="GO:0003723">
    <property type="term" value="F:RNA binding"/>
    <property type="evidence" value="ECO:0007669"/>
    <property type="project" value="TreeGrafter"/>
</dbReference>
<dbReference type="AlphaFoldDB" id="A0AAD7FVX3"/>
<dbReference type="InterPro" id="IPR011989">
    <property type="entry name" value="ARM-like"/>
</dbReference>
<dbReference type="GO" id="GO:0005634">
    <property type="term" value="C:nucleus"/>
    <property type="evidence" value="ECO:0007669"/>
    <property type="project" value="TreeGrafter"/>
</dbReference>
<dbReference type="Pfam" id="PF05918">
    <property type="entry name" value="API5"/>
    <property type="match status" value="1"/>
</dbReference>
<comment type="caution">
    <text evidence="4">The sequence shown here is derived from an EMBL/GenBank/DDBJ whole genome shotgun (WGS) entry which is preliminary data.</text>
</comment>
<dbReference type="GO" id="GO:0006915">
    <property type="term" value="P:apoptotic process"/>
    <property type="evidence" value="ECO:0007669"/>
    <property type="project" value="UniProtKB-KW"/>
</dbReference>
<dbReference type="SUPFAM" id="SSF48371">
    <property type="entry name" value="ARM repeat"/>
    <property type="match status" value="1"/>
</dbReference>
<reference evidence="4" key="1">
    <citation type="submission" date="2023-03" db="EMBL/GenBank/DDBJ databases">
        <title>Massive genome expansion in bonnet fungi (Mycena s.s.) driven by repeated elements and novel gene families across ecological guilds.</title>
        <authorList>
            <consortium name="Lawrence Berkeley National Laboratory"/>
            <person name="Harder C.B."/>
            <person name="Miyauchi S."/>
            <person name="Viragh M."/>
            <person name="Kuo A."/>
            <person name="Thoen E."/>
            <person name="Andreopoulos B."/>
            <person name="Lu D."/>
            <person name="Skrede I."/>
            <person name="Drula E."/>
            <person name="Henrissat B."/>
            <person name="Morin E."/>
            <person name="Kohler A."/>
            <person name="Barry K."/>
            <person name="LaButti K."/>
            <person name="Morin E."/>
            <person name="Salamov A."/>
            <person name="Lipzen A."/>
            <person name="Mereny Z."/>
            <person name="Hegedus B."/>
            <person name="Baldrian P."/>
            <person name="Stursova M."/>
            <person name="Weitz H."/>
            <person name="Taylor A."/>
            <person name="Grigoriev I.V."/>
            <person name="Nagy L.G."/>
            <person name="Martin F."/>
            <person name="Kauserud H."/>
        </authorList>
    </citation>
    <scope>NUCLEOTIDE SEQUENCE</scope>
    <source>
        <strain evidence="4">9284</strain>
    </source>
</reference>
<organism evidence="4 5">
    <name type="scientific">Roridomyces roridus</name>
    <dbReference type="NCBI Taxonomy" id="1738132"/>
    <lineage>
        <taxon>Eukaryota</taxon>
        <taxon>Fungi</taxon>
        <taxon>Dikarya</taxon>
        <taxon>Basidiomycota</taxon>
        <taxon>Agaricomycotina</taxon>
        <taxon>Agaricomycetes</taxon>
        <taxon>Agaricomycetidae</taxon>
        <taxon>Agaricales</taxon>
        <taxon>Marasmiineae</taxon>
        <taxon>Mycenaceae</taxon>
        <taxon>Roridomyces</taxon>
    </lineage>
</organism>
<evidence type="ECO:0000256" key="3">
    <source>
        <dbReference type="SAM" id="MobiDB-lite"/>
    </source>
</evidence>
<evidence type="ECO:0000313" key="5">
    <source>
        <dbReference type="Proteomes" id="UP001221142"/>
    </source>
</evidence>
<dbReference type="PANTHER" id="PTHR12758">
    <property type="entry name" value="APOPTOSIS INHIBITOR 5-RELATED"/>
    <property type="match status" value="1"/>
</dbReference>
<dbReference type="Gene3D" id="1.25.10.10">
    <property type="entry name" value="Leucine-rich Repeat Variant"/>
    <property type="match status" value="1"/>
</dbReference>
<keyword evidence="5" id="KW-1185">Reference proteome</keyword>
<evidence type="ECO:0000256" key="2">
    <source>
        <dbReference type="ARBA" id="ARBA00022703"/>
    </source>
</evidence>
<dbReference type="InterPro" id="IPR008383">
    <property type="entry name" value="API5"/>
</dbReference>
<evidence type="ECO:0000313" key="4">
    <source>
        <dbReference type="EMBL" id="KAJ7646592.1"/>
    </source>
</evidence>
<dbReference type="Proteomes" id="UP001221142">
    <property type="component" value="Unassembled WGS sequence"/>
</dbReference>
<dbReference type="PANTHER" id="PTHR12758:SF19">
    <property type="entry name" value="APOPTOSIS INHIBITOR 5"/>
    <property type="match status" value="1"/>
</dbReference>
<accession>A0AAD7FVX3</accession>
<feature type="compositionally biased region" description="Polar residues" evidence="3">
    <location>
        <begin position="542"/>
        <end position="551"/>
    </location>
</feature>
<feature type="region of interest" description="Disordered" evidence="3">
    <location>
        <begin position="408"/>
        <end position="618"/>
    </location>
</feature>
<dbReference type="InterPro" id="IPR016024">
    <property type="entry name" value="ARM-type_fold"/>
</dbReference>